<dbReference type="OrthoDB" id="2111841at2759"/>
<dbReference type="AlphaFoldDB" id="A0A1M2V1U2"/>
<gene>
    <name evidence="9" type="ORF">TRAPUB_7964</name>
</gene>
<protein>
    <recommendedName>
        <fullName evidence="11">DUF159-domain-containing protein</fullName>
    </recommendedName>
</protein>
<comment type="caution">
    <text evidence="9">The sequence shown here is derived from an EMBL/GenBank/DDBJ whole genome shotgun (WGS) entry which is preliminary data.</text>
</comment>
<evidence type="ECO:0000256" key="5">
    <source>
        <dbReference type="ARBA" id="ARBA00023124"/>
    </source>
</evidence>
<dbReference type="EMBL" id="MNAD01001731">
    <property type="protein sequence ID" value="OJT01568.1"/>
    <property type="molecule type" value="Genomic_DNA"/>
</dbReference>
<feature type="compositionally biased region" description="Polar residues" evidence="8">
    <location>
        <begin position="191"/>
        <end position="205"/>
    </location>
</feature>
<feature type="compositionally biased region" description="Acidic residues" evidence="8">
    <location>
        <begin position="246"/>
        <end position="256"/>
    </location>
</feature>
<dbReference type="OMA" id="DHPLVCY"/>
<evidence type="ECO:0000256" key="1">
    <source>
        <dbReference type="ARBA" id="ARBA00008136"/>
    </source>
</evidence>
<keyword evidence="7" id="KW-0456">Lyase</keyword>
<evidence type="ECO:0000256" key="7">
    <source>
        <dbReference type="ARBA" id="ARBA00023239"/>
    </source>
</evidence>
<dbReference type="SUPFAM" id="SSF143081">
    <property type="entry name" value="BB1717-like"/>
    <property type="match status" value="1"/>
</dbReference>
<evidence type="ECO:0000256" key="6">
    <source>
        <dbReference type="ARBA" id="ARBA00023125"/>
    </source>
</evidence>
<dbReference type="GO" id="GO:0016829">
    <property type="term" value="F:lyase activity"/>
    <property type="evidence" value="ECO:0007669"/>
    <property type="project" value="UniProtKB-KW"/>
</dbReference>
<keyword evidence="5" id="KW-0190">Covalent protein-DNA linkage</keyword>
<reference evidence="9 10" key="1">
    <citation type="submission" date="2016-10" db="EMBL/GenBank/DDBJ databases">
        <title>Genome sequence of the basidiomycete white-rot fungus Trametes pubescens.</title>
        <authorList>
            <person name="Makela M.R."/>
            <person name="Granchi Z."/>
            <person name="Peng M."/>
            <person name="De Vries R.P."/>
            <person name="Grigoriev I."/>
            <person name="Riley R."/>
            <person name="Hilden K."/>
        </authorList>
    </citation>
    <scope>NUCLEOTIDE SEQUENCE [LARGE SCALE GENOMIC DNA]</scope>
    <source>
        <strain evidence="9 10">FBCC735</strain>
    </source>
</reference>
<comment type="similarity">
    <text evidence="1">Belongs to the SOS response-associated peptidase family.</text>
</comment>
<evidence type="ECO:0000256" key="8">
    <source>
        <dbReference type="SAM" id="MobiDB-lite"/>
    </source>
</evidence>
<evidence type="ECO:0000256" key="3">
    <source>
        <dbReference type="ARBA" id="ARBA00022763"/>
    </source>
</evidence>
<dbReference type="GO" id="GO:0008233">
    <property type="term" value="F:peptidase activity"/>
    <property type="evidence" value="ECO:0007669"/>
    <property type="project" value="UniProtKB-KW"/>
</dbReference>
<evidence type="ECO:0000256" key="2">
    <source>
        <dbReference type="ARBA" id="ARBA00022670"/>
    </source>
</evidence>
<dbReference type="Pfam" id="PF02586">
    <property type="entry name" value="SRAP"/>
    <property type="match status" value="1"/>
</dbReference>
<dbReference type="Gene3D" id="3.90.1680.10">
    <property type="entry name" value="SOS response associated peptidase-like"/>
    <property type="match status" value="1"/>
</dbReference>
<evidence type="ECO:0000313" key="10">
    <source>
        <dbReference type="Proteomes" id="UP000184267"/>
    </source>
</evidence>
<accession>A0A1M2V1U2</accession>
<proteinExistence type="inferred from homology"/>
<dbReference type="PANTHER" id="PTHR13604">
    <property type="entry name" value="DC12-RELATED"/>
    <property type="match status" value="1"/>
</dbReference>
<keyword evidence="6" id="KW-0238">DNA-binding</keyword>
<evidence type="ECO:0000256" key="4">
    <source>
        <dbReference type="ARBA" id="ARBA00022801"/>
    </source>
</evidence>
<keyword evidence="10" id="KW-1185">Reference proteome</keyword>
<feature type="region of interest" description="Disordered" evidence="8">
    <location>
        <begin position="189"/>
        <end position="339"/>
    </location>
</feature>
<dbReference type="GO" id="GO:0106300">
    <property type="term" value="P:protein-DNA covalent cross-linking repair"/>
    <property type="evidence" value="ECO:0007669"/>
    <property type="project" value="InterPro"/>
</dbReference>
<name>A0A1M2V1U2_TRAPU</name>
<sequence length="339" mass="37550">MKWGLVPHFNKHEDKSLNTINARSEALVEGHTGMWASIKGKKRCAVVCEGYYEWLKKGKERLPHFTKHKDGRLMLLAGLWDCAILEGSTEPLWTFSIVTTDACKEFSWLHERQPVILPDEAALSTWLDTSSGKWTPELTKLCEPYHSSSDHPLVCYQVPKEVGKIGTESPTFVQPVKDRKDGIQAMFAKQQKPQPQLTAASSTADPTPPRPERVRKRSASPADLKPPGTTGESQTKKLKVEKLDTWEDDSDVEYVDDPPAAGRSAAGGGEDRKARLHSAALSAPKRSNNHPAKDTHNETPPKVRNAGSNKTPKPSTPRKSKDAQQTDSSPKITAFFAKK</sequence>
<dbReference type="GO" id="GO:0006508">
    <property type="term" value="P:proteolysis"/>
    <property type="evidence" value="ECO:0007669"/>
    <property type="project" value="UniProtKB-KW"/>
</dbReference>
<organism evidence="9 10">
    <name type="scientific">Trametes pubescens</name>
    <name type="common">White-rot fungus</name>
    <dbReference type="NCBI Taxonomy" id="154538"/>
    <lineage>
        <taxon>Eukaryota</taxon>
        <taxon>Fungi</taxon>
        <taxon>Dikarya</taxon>
        <taxon>Basidiomycota</taxon>
        <taxon>Agaricomycotina</taxon>
        <taxon>Agaricomycetes</taxon>
        <taxon>Polyporales</taxon>
        <taxon>Polyporaceae</taxon>
        <taxon>Trametes</taxon>
    </lineage>
</organism>
<dbReference type="PANTHER" id="PTHR13604:SF0">
    <property type="entry name" value="ABASIC SITE PROCESSING PROTEIN HMCES"/>
    <property type="match status" value="1"/>
</dbReference>
<keyword evidence="4" id="KW-0378">Hydrolase</keyword>
<dbReference type="InterPro" id="IPR003738">
    <property type="entry name" value="SRAP"/>
</dbReference>
<feature type="compositionally biased region" description="Basic and acidic residues" evidence="8">
    <location>
        <begin position="291"/>
        <end position="301"/>
    </location>
</feature>
<dbReference type="GO" id="GO:0003697">
    <property type="term" value="F:single-stranded DNA binding"/>
    <property type="evidence" value="ECO:0007669"/>
    <property type="project" value="InterPro"/>
</dbReference>
<dbReference type="InterPro" id="IPR036590">
    <property type="entry name" value="SRAP-like"/>
</dbReference>
<keyword evidence="2" id="KW-0645">Protease</keyword>
<keyword evidence="3" id="KW-0227">DNA damage</keyword>
<dbReference type="Proteomes" id="UP000184267">
    <property type="component" value="Unassembled WGS sequence"/>
</dbReference>
<dbReference type="STRING" id="154538.A0A1M2V1U2"/>
<evidence type="ECO:0008006" key="11">
    <source>
        <dbReference type="Google" id="ProtNLM"/>
    </source>
</evidence>
<feature type="compositionally biased region" description="Basic and acidic residues" evidence="8">
    <location>
        <begin position="234"/>
        <end position="245"/>
    </location>
</feature>
<evidence type="ECO:0000313" key="9">
    <source>
        <dbReference type="EMBL" id="OJT01568.1"/>
    </source>
</evidence>